<evidence type="ECO:0000256" key="1">
    <source>
        <dbReference type="ARBA" id="ARBA00023604"/>
    </source>
</evidence>
<dbReference type="PANTHER" id="PTHR34598:SF3">
    <property type="entry name" value="OXIDOREDUCTASE AN1597"/>
    <property type="match status" value="1"/>
</dbReference>
<dbReference type="HOGENOM" id="CLU_1686566_0_0_1"/>
<dbReference type="OrthoDB" id="412788at2759"/>
<name>M7SKI6_EUTLA</name>
<dbReference type="EMBL" id="KB706982">
    <property type="protein sequence ID" value="EMR64863.1"/>
    <property type="molecule type" value="Genomic_DNA"/>
</dbReference>
<evidence type="ECO:0000313" key="3">
    <source>
        <dbReference type="Proteomes" id="UP000012174"/>
    </source>
</evidence>
<dbReference type="KEGG" id="ela:UCREL1_8167"/>
<proteinExistence type="inferred from homology"/>
<comment type="similarity">
    <text evidence="1">Belongs to the asaB hydroxylase/desaturase family.</text>
</comment>
<accession>M7SKI6</accession>
<reference evidence="3" key="1">
    <citation type="journal article" date="2013" name="Genome Announc.">
        <title>Draft genome sequence of the grapevine dieback fungus Eutypa lata UCR-EL1.</title>
        <authorList>
            <person name="Blanco-Ulate B."/>
            <person name="Rolshausen P.E."/>
            <person name="Cantu D."/>
        </authorList>
    </citation>
    <scope>NUCLEOTIDE SEQUENCE [LARGE SCALE GENOMIC DNA]</scope>
    <source>
        <strain evidence="3">UCR-EL1</strain>
    </source>
</reference>
<keyword evidence="3" id="KW-1185">Reference proteome</keyword>
<dbReference type="PANTHER" id="PTHR34598">
    <property type="entry name" value="BLL6449 PROTEIN"/>
    <property type="match status" value="1"/>
</dbReference>
<gene>
    <name evidence="2" type="ORF">UCREL1_8167</name>
</gene>
<dbReference type="Proteomes" id="UP000012174">
    <property type="component" value="Unassembled WGS sequence"/>
</dbReference>
<organism evidence="2 3">
    <name type="scientific">Eutypa lata (strain UCR-EL1)</name>
    <name type="common">Grapevine dieback disease fungus</name>
    <name type="synonym">Eutypa armeniacae</name>
    <dbReference type="NCBI Taxonomy" id="1287681"/>
    <lineage>
        <taxon>Eukaryota</taxon>
        <taxon>Fungi</taxon>
        <taxon>Dikarya</taxon>
        <taxon>Ascomycota</taxon>
        <taxon>Pezizomycotina</taxon>
        <taxon>Sordariomycetes</taxon>
        <taxon>Xylariomycetidae</taxon>
        <taxon>Xylariales</taxon>
        <taxon>Diatrypaceae</taxon>
        <taxon>Eutypa</taxon>
    </lineage>
</organism>
<dbReference type="AlphaFoldDB" id="M7SKI6"/>
<sequence>MSVVKFDLGNVEERLAWVFGAEEAKSLMQRHEWISIINVWRSYGANAEVLPLAMIKHTSVPDFAYETYTRRVYSRNEPMVSIKGFKGHETSMLYDLRLVYYYYASNQTPDEVLFFNSFDTDTIKVVPHAGMRCNSTHPDPPDRCSVKVRGWIFHGE</sequence>
<protein>
    <submittedName>
        <fullName evidence="2">Uncharacterized protein</fullName>
    </submittedName>
</protein>
<evidence type="ECO:0000313" key="2">
    <source>
        <dbReference type="EMBL" id="EMR64863.1"/>
    </source>
</evidence>
<dbReference type="InterPro" id="IPR044053">
    <property type="entry name" value="AsaB-like"/>
</dbReference>
<dbReference type="GO" id="GO:0016491">
    <property type="term" value="F:oxidoreductase activity"/>
    <property type="evidence" value="ECO:0007669"/>
    <property type="project" value="InterPro"/>
</dbReference>